<dbReference type="HOGENOM" id="CLU_060266_1_0_11"/>
<keyword evidence="3 12" id="KW-0812">Transmembrane</keyword>
<keyword evidence="2" id="KW-1003">Cell membrane</keyword>
<accession>E4N003</accession>
<keyword evidence="9 12" id="KW-0472">Membrane</keyword>
<keyword evidence="6" id="KW-0560">Oxidoreductase</keyword>
<dbReference type="GO" id="GO:0046872">
    <property type="term" value="F:metal ion binding"/>
    <property type="evidence" value="ECO:0007669"/>
    <property type="project" value="UniProtKB-KW"/>
</dbReference>
<keyword evidence="5 12" id="KW-1133">Transmembrane helix</keyword>
<keyword evidence="7" id="KW-0408">Iron</keyword>
<evidence type="ECO:0000256" key="12">
    <source>
        <dbReference type="SAM" id="Phobius"/>
    </source>
</evidence>
<reference evidence="13 14" key="1">
    <citation type="journal article" date="2010" name="DNA Res.">
        <title>Genome sequence of Kitasatospora setae NBRC 14216T: an evolutionary snapshot of the family Streptomycetaceae.</title>
        <authorList>
            <person name="Ichikawa N."/>
            <person name="Oguchi A."/>
            <person name="Ikeda H."/>
            <person name="Ishikawa J."/>
            <person name="Kitani S."/>
            <person name="Watanabe Y."/>
            <person name="Nakamura S."/>
            <person name="Katano Y."/>
            <person name="Kishi E."/>
            <person name="Sasagawa M."/>
            <person name="Ankai A."/>
            <person name="Fukui S."/>
            <person name="Hashimoto Y."/>
            <person name="Kamata S."/>
            <person name="Otoguro M."/>
            <person name="Tanikawa S."/>
            <person name="Nihira T."/>
            <person name="Horinouchi S."/>
            <person name="Ohnishi Y."/>
            <person name="Hayakawa M."/>
            <person name="Kuzuyama T."/>
            <person name="Arisawa A."/>
            <person name="Nomoto F."/>
            <person name="Miura H."/>
            <person name="Takahashi Y."/>
            <person name="Fujita N."/>
        </authorList>
    </citation>
    <scope>NUCLEOTIDE SEQUENCE [LARGE SCALE GENOMIC DNA]</scope>
    <source>
        <strain evidence="14">ATCC 33774 / DSM 43861 / JCM 3304 / KCC A-0304 / NBRC 14216 / KM-6054</strain>
    </source>
</reference>
<keyword evidence="8" id="KW-0350">Heme biosynthesis</keyword>
<dbReference type="Pfam" id="PF02628">
    <property type="entry name" value="COX15-CtaA"/>
    <property type="match status" value="1"/>
</dbReference>
<dbReference type="PATRIC" id="fig|452652.3.peg.5563"/>
<dbReference type="InterPro" id="IPR050450">
    <property type="entry name" value="COX15/CtaA_HemeA_synthase"/>
</dbReference>
<feature type="transmembrane region" description="Helical" evidence="12">
    <location>
        <begin position="215"/>
        <end position="238"/>
    </location>
</feature>
<dbReference type="EMBL" id="AP010968">
    <property type="protein sequence ID" value="BAJ31331.1"/>
    <property type="molecule type" value="Genomic_DNA"/>
</dbReference>
<evidence type="ECO:0000256" key="3">
    <source>
        <dbReference type="ARBA" id="ARBA00022692"/>
    </source>
</evidence>
<dbReference type="GO" id="GO:0016020">
    <property type="term" value="C:membrane"/>
    <property type="evidence" value="ECO:0007669"/>
    <property type="project" value="UniProtKB-SubCell"/>
</dbReference>
<feature type="transmembrane region" description="Helical" evidence="12">
    <location>
        <begin position="315"/>
        <end position="332"/>
    </location>
</feature>
<evidence type="ECO:0000256" key="4">
    <source>
        <dbReference type="ARBA" id="ARBA00022723"/>
    </source>
</evidence>
<name>E4N003_KITSK</name>
<sequence length="357" mass="37713">MILFVHRPNRNVSALTAHGRPADRFAAPGAGARCKPAYDGPVTNPLSLLADRWHPSPQLVRRAALAALVMSVVIVVTGGAVRLTDSGLGCTTWPRCTADSVTPTPEMGVHGVIEFTNRMLTYVLSAAIGWFILAARCAKPWRHSLTKLGWAQFWLVVSNAVLGGITVLTDLNPYVVALHMVAAMGLVWAAVLSWERSGEGDGAPRPLAAPGIQRFARVLVASIGALVLVGTLVTGAGHHPGSSGTWRIPVDYDRLVQAHADLVFLSVGLTLAALLVFAAVKVPPAARARVRELFALLLLQGVLGFVQYFTDAPELMVGLHMLGAALVWGAALRVPLALRTRAGVPSQADAPSAELVA</sequence>
<dbReference type="InterPro" id="IPR003780">
    <property type="entry name" value="COX15/CtaA_fam"/>
</dbReference>
<evidence type="ECO:0000256" key="6">
    <source>
        <dbReference type="ARBA" id="ARBA00023002"/>
    </source>
</evidence>
<evidence type="ECO:0000256" key="10">
    <source>
        <dbReference type="ARBA" id="ARBA00023157"/>
    </source>
</evidence>
<evidence type="ECO:0000256" key="11">
    <source>
        <dbReference type="ARBA" id="ARBA00023444"/>
    </source>
</evidence>
<evidence type="ECO:0000256" key="1">
    <source>
        <dbReference type="ARBA" id="ARBA00004141"/>
    </source>
</evidence>
<feature type="transmembrane region" description="Helical" evidence="12">
    <location>
        <begin position="258"/>
        <end position="280"/>
    </location>
</feature>
<proteinExistence type="predicted"/>
<evidence type="ECO:0000313" key="14">
    <source>
        <dbReference type="Proteomes" id="UP000007076"/>
    </source>
</evidence>
<gene>
    <name evidence="13" type="ordered locus">KSE_55560</name>
</gene>
<dbReference type="Proteomes" id="UP000007076">
    <property type="component" value="Chromosome"/>
</dbReference>
<comment type="subcellular location">
    <subcellularLocation>
        <location evidence="1">Membrane</location>
        <topology evidence="1">Multi-pass membrane protein</topology>
    </subcellularLocation>
</comment>
<feature type="transmembrane region" description="Helical" evidence="12">
    <location>
        <begin position="63"/>
        <end position="83"/>
    </location>
</feature>
<evidence type="ECO:0000256" key="2">
    <source>
        <dbReference type="ARBA" id="ARBA00022475"/>
    </source>
</evidence>
<feature type="transmembrane region" description="Helical" evidence="12">
    <location>
        <begin position="292"/>
        <end position="309"/>
    </location>
</feature>
<keyword evidence="10" id="KW-1015">Disulfide bond</keyword>
<protein>
    <submittedName>
        <fullName evidence="13">Putative cytochrome oxidase assembly protein</fullName>
    </submittedName>
</protein>
<dbReference type="AlphaFoldDB" id="E4N003"/>
<keyword evidence="4" id="KW-0479">Metal-binding</keyword>
<keyword evidence="14" id="KW-1185">Reference proteome</keyword>
<dbReference type="GO" id="GO:0006784">
    <property type="term" value="P:heme A biosynthetic process"/>
    <property type="evidence" value="ECO:0007669"/>
    <property type="project" value="InterPro"/>
</dbReference>
<dbReference type="PANTHER" id="PTHR35457:SF1">
    <property type="entry name" value="HEME A SYNTHASE"/>
    <property type="match status" value="1"/>
</dbReference>
<dbReference type="KEGG" id="ksk:KSE_55560"/>
<evidence type="ECO:0000256" key="9">
    <source>
        <dbReference type="ARBA" id="ARBA00023136"/>
    </source>
</evidence>
<feature type="transmembrane region" description="Helical" evidence="12">
    <location>
        <begin position="174"/>
        <end position="194"/>
    </location>
</feature>
<evidence type="ECO:0000313" key="13">
    <source>
        <dbReference type="EMBL" id="BAJ31331.1"/>
    </source>
</evidence>
<comment type="pathway">
    <text evidence="11">Porphyrin-containing compound metabolism.</text>
</comment>
<feature type="transmembrane region" description="Helical" evidence="12">
    <location>
        <begin position="119"/>
        <end position="138"/>
    </location>
</feature>
<dbReference type="PANTHER" id="PTHR35457">
    <property type="entry name" value="HEME A SYNTHASE"/>
    <property type="match status" value="1"/>
</dbReference>
<feature type="transmembrane region" description="Helical" evidence="12">
    <location>
        <begin position="150"/>
        <end position="168"/>
    </location>
</feature>
<dbReference type="GO" id="GO:0016491">
    <property type="term" value="F:oxidoreductase activity"/>
    <property type="evidence" value="ECO:0007669"/>
    <property type="project" value="UniProtKB-KW"/>
</dbReference>
<evidence type="ECO:0000256" key="7">
    <source>
        <dbReference type="ARBA" id="ARBA00023004"/>
    </source>
</evidence>
<dbReference type="eggNOG" id="COG1612">
    <property type="taxonomic scope" value="Bacteria"/>
</dbReference>
<evidence type="ECO:0000256" key="8">
    <source>
        <dbReference type="ARBA" id="ARBA00023133"/>
    </source>
</evidence>
<dbReference type="RefSeq" id="WP_014138628.1">
    <property type="nucleotide sequence ID" value="NC_016109.1"/>
</dbReference>
<dbReference type="STRING" id="452652.KSE_55560"/>
<evidence type="ECO:0000256" key="5">
    <source>
        <dbReference type="ARBA" id="ARBA00022989"/>
    </source>
</evidence>
<organism evidence="13 14">
    <name type="scientific">Kitasatospora setae (strain ATCC 33774 / DSM 43861 / JCM 3304 / KCC A-0304 / NBRC 14216 / KM-6054)</name>
    <name type="common">Streptomyces setae</name>
    <dbReference type="NCBI Taxonomy" id="452652"/>
    <lineage>
        <taxon>Bacteria</taxon>
        <taxon>Bacillati</taxon>
        <taxon>Actinomycetota</taxon>
        <taxon>Actinomycetes</taxon>
        <taxon>Kitasatosporales</taxon>
        <taxon>Streptomycetaceae</taxon>
        <taxon>Kitasatospora</taxon>
    </lineage>
</organism>